<feature type="compositionally biased region" description="Polar residues" evidence="1">
    <location>
        <begin position="167"/>
        <end position="182"/>
    </location>
</feature>
<dbReference type="EMBL" id="JAGPYM010000079">
    <property type="protein sequence ID" value="KAH6869143.1"/>
    <property type="molecule type" value="Genomic_DNA"/>
</dbReference>
<feature type="region of interest" description="Disordered" evidence="1">
    <location>
        <begin position="17"/>
        <end position="56"/>
    </location>
</feature>
<feature type="compositionally biased region" description="Basic and acidic residues" evidence="1">
    <location>
        <begin position="17"/>
        <end position="29"/>
    </location>
</feature>
<feature type="region of interest" description="Disordered" evidence="1">
    <location>
        <begin position="167"/>
        <end position="199"/>
    </location>
</feature>
<evidence type="ECO:0000313" key="3">
    <source>
        <dbReference type="Proteomes" id="UP000777438"/>
    </source>
</evidence>
<dbReference type="Proteomes" id="UP000777438">
    <property type="component" value="Unassembled WGS sequence"/>
</dbReference>
<name>A0A9P9AHM4_9HYPO</name>
<organism evidence="2 3">
    <name type="scientific">Thelonectria olida</name>
    <dbReference type="NCBI Taxonomy" id="1576542"/>
    <lineage>
        <taxon>Eukaryota</taxon>
        <taxon>Fungi</taxon>
        <taxon>Dikarya</taxon>
        <taxon>Ascomycota</taxon>
        <taxon>Pezizomycotina</taxon>
        <taxon>Sordariomycetes</taxon>
        <taxon>Hypocreomycetidae</taxon>
        <taxon>Hypocreales</taxon>
        <taxon>Nectriaceae</taxon>
        <taxon>Thelonectria</taxon>
    </lineage>
</organism>
<keyword evidence="3" id="KW-1185">Reference proteome</keyword>
<evidence type="ECO:0000313" key="2">
    <source>
        <dbReference type="EMBL" id="KAH6869143.1"/>
    </source>
</evidence>
<feature type="region of interest" description="Disordered" evidence="1">
    <location>
        <begin position="1292"/>
        <end position="1355"/>
    </location>
</feature>
<feature type="compositionally biased region" description="Polar residues" evidence="1">
    <location>
        <begin position="1344"/>
        <end position="1355"/>
    </location>
</feature>
<proteinExistence type="predicted"/>
<feature type="compositionally biased region" description="Polar residues" evidence="1">
    <location>
        <begin position="1035"/>
        <end position="1044"/>
    </location>
</feature>
<feature type="region of interest" description="Disordered" evidence="1">
    <location>
        <begin position="252"/>
        <end position="369"/>
    </location>
</feature>
<accession>A0A9P9AHM4</accession>
<feature type="compositionally biased region" description="Acidic residues" evidence="1">
    <location>
        <begin position="288"/>
        <end position="304"/>
    </location>
</feature>
<feature type="compositionally biased region" description="Acidic residues" evidence="1">
    <location>
        <begin position="989"/>
        <end position="999"/>
    </location>
</feature>
<protein>
    <submittedName>
        <fullName evidence="2">Uncharacterized protein</fullName>
    </submittedName>
</protein>
<feature type="region of interest" description="Disordered" evidence="1">
    <location>
        <begin position="1029"/>
        <end position="1048"/>
    </location>
</feature>
<reference evidence="2 3" key="1">
    <citation type="journal article" date="2021" name="Nat. Commun.">
        <title>Genetic determinants of endophytism in the Arabidopsis root mycobiome.</title>
        <authorList>
            <person name="Mesny F."/>
            <person name="Miyauchi S."/>
            <person name="Thiergart T."/>
            <person name="Pickel B."/>
            <person name="Atanasova L."/>
            <person name="Karlsson M."/>
            <person name="Huettel B."/>
            <person name="Barry K.W."/>
            <person name="Haridas S."/>
            <person name="Chen C."/>
            <person name="Bauer D."/>
            <person name="Andreopoulos W."/>
            <person name="Pangilinan J."/>
            <person name="LaButti K."/>
            <person name="Riley R."/>
            <person name="Lipzen A."/>
            <person name="Clum A."/>
            <person name="Drula E."/>
            <person name="Henrissat B."/>
            <person name="Kohler A."/>
            <person name="Grigoriev I.V."/>
            <person name="Martin F.M."/>
            <person name="Hacquard S."/>
        </authorList>
    </citation>
    <scope>NUCLEOTIDE SEQUENCE [LARGE SCALE GENOMIC DNA]</scope>
    <source>
        <strain evidence="2 3">MPI-CAGE-CH-0241</strain>
    </source>
</reference>
<sequence>MGRCALSALEKADRAACERIRGRQRRMDARQNSQTNRSDPHPHNANSVPSAPTSGLPVRVTIGINAVPDNGRECHALTLDLIDEQRSTSAAPRRRSQTPAANQSIVTMYEPIVQVDETGLPPNISTRSIDERTYHDRICVAAQHSEATSHQDAVIVLNQAESITPAQASSLMSPTQDGQQALSRPGYPQKDPALSPPSLTRLRVQRYRDQQHLTRAQPIVQQFEDTQELPPTVEFSTLTLHVGPVSSSFLLDEVQPGPNHVSDNESDPELGAEPILFPLSPNHLPAYVDEDKDEDGGNDGDDASESFGLDDGAVPCPSTSALPSSPSSSRHDGQPPQRRSSLPSILSSPVSFDSITSSSSSSPSVGSDDPILGGYLQAIHNQDIAGGPDFLRTQGGVYDRILGASFNHRCNCSSSRERAEPENTHTLQEHIQHISRSLPPLPTVFAERDQASLPHDSVTITRLWDVNSLSLERFRDLYDEIILPAVRETVLDHMRQEIPGSYDLIYAKSRAYQEKPAYGIPASILLQFWAAVVRNANLHCVQSKRGDAVPYFQNPRLLFQAHDLKNIFASQSLQESLALFRDTVLASLDPTQIDMHSCWLDVGMGDHVHTPPPSPAGQSPTHCEPWTLPWKSDCCRHLHDQVLGVTPEAPMEATHYRPHLLRDVGAYYAKAKLTRNSNPGHPEARSPGVIRAKAYNCNQSRQRAFISQLNRSRLLDAWDANKRHIRAISSSKRHSNFGIRKEVTFWLDVILAMWAGGRLEPSQNPHTGPMCWEVPLAPSSISPLPPIVSEQQHCPFWVIPTEMLTAFVSTQAARFVLPLDHIFSEITRASSSADHPTSLPDPAQQILAFHTAQLFCRLLIHAVSSEREYSFDYWIWRSAWQVKDRSRRNGRRSGRMPHCHFDWQRDHISPELLVNLYISRSPLQAKLAHRTNVQALATSQFEMRGPSMIKGITRMQRVLLTGPSLLRLKRPPGLIISTFLPSFTRTETDSEQAQEESEAETARIPTAQTVHGIYAEAWAKYRQVTADDGNDGDINASSSQSPPLRSTLPEELPCWMNTRRRLPPKNSWHGFLFDQIFCRLKPPTWNALLFLQLYRGFKEVWQGTCAPLGPFDSRFSRQIGYYIQIAFNSDNTKEVGTSHACGTWYHAKPTFFQIQYRAPYFSPPRAQEKTSLSSFYHRRTYPKGLSPRSTPSIPSPRRFHDLERAAWPHWAEIMHHLHDDLDHLPPERRNSIRRHCKLALLYISYLAGPTWGLDKDDINFIVPWSINKISRGSSNKWGIFYLPVAETHIPEAIFEDTREPPERDIEPVDEEDEEEAEERAEEDDSSSGGDDDDDDDLEEAGSIDSGSSIVLTGRA</sequence>
<evidence type="ECO:0000256" key="1">
    <source>
        <dbReference type="SAM" id="MobiDB-lite"/>
    </source>
</evidence>
<dbReference type="OrthoDB" id="5096121at2759"/>
<feature type="compositionally biased region" description="Low complexity" evidence="1">
    <location>
        <begin position="315"/>
        <end position="369"/>
    </location>
</feature>
<comment type="caution">
    <text evidence="2">The sequence shown here is derived from an EMBL/GenBank/DDBJ whole genome shotgun (WGS) entry which is preliminary data.</text>
</comment>
<gene>
    <name evidence="2" type="ORF">B0T10DRAFT_594976</name>
</gene>
<feature type="region of interest" description="Disordered" evidence="1">
    <location>
        <begin position="985"/>
        <end position="1005"/>
    </location>
</feature>
<feature type="compositionally biased region" description="Polar residues" evidence="1">
    <location>
        <begin position="44"/>
        <end position="53"/>
    </location>
</feature>
<feature type="compositionally biased region" description="Acidic residues" evidence="1">
    <location>
        <begin position="1307"/>
        <end position="1341"/>
    </location>
</feature>
<feature type="compositionally biased region" description="Basic and acidic residues" evidence="1">
    <location>
        <begin position="1295"/>
        <end position="1306"/>
    </location>
</feature>